<dbReference type="HOGENOM" id="CLU_019091_0_0_0"/>
<dbReference type="PROSITE" id="PS51085">
    <property type="entry name" value="2FE2S_FER_2"/>
    <property type="match status" value="1"/>
</dbReference>
<dbReference type="InterPro" id="IPR052911">
    <property type="entry name" value="Corrinoid_activation_enz"/>
</dbReference>
<dbReference type="eggNOG" id="COG0633">
    <property type="taxonomic scope" value="Bacteria"/>
</dbReference>
<dbReference type="InterPro" id="IPR001041">
    <property type="entry name" value="2Fe-2S_ferredoxin-type"/>
</dbReference>
<name>A0A075WSW0_9BACT</name>
<dbReference type="Proteomes" id="UP000028481">
    <property type="component" value="Chromosome"/>
</dbReference>
<dbReference type="eggNOG" id="COG3894">
    <property type="taxonomic scope" value="Bacteria"/>
</dbReference>
<evidence type="ECO:0000313" key="2">
    <source>
        <dbReference type="EMBL" id="AIH03498.1"/>
    </source>
</evidence>
<dbReference type="AlphaFoldDB" id="A0A075WSW0"/>
<accession>A0A075WSW0</accession>
<gene>
    <name evidence="2" type="ORF">HL41_00890</name>
</gene>
<dbReference type="Gene3D" id="3.10.20.30">
    <property type="match status" value="1"/>
</dbReference>
<dbReference type="Pfam" id="PF17651">
    <property type="entry name" value="Raco_middle"/>
    <property type="match status" value="1"/>
</dbReference>
<evidence type="ECO:0000313" key="3">
    <source>
        <dbReference type="Proteomes" id="UP000028481"/>
    </source>
</evidence>
<dbReference type="RefSeq" id="WP_038063281.1">
    <property type="nucleotide sequence ID" value="NZ_CP008796.1"/>
</dbReference>
<dbReference type="PANTHER" id="PTHR42895:SF2">
    <property type="entry name" value="IRON-SULFUR CLUSTER PROTEIN"/>
    <property type="match status" value="1"/>
</dbReference>
<dbReference type="GO" id="GO:0051536">
    <property type="term" value="F:iron-sulfur cluster binding"/>
    <property type="evidence" value="ECO:0007669"/>
    <property type="project" value="InterPro"/>
</dbReference>
<protein>
    <submittedName>
        <fullName evidence="2">Ferredoxin</fullName>
    </submittedName>
</protein>
<dbReference type="Gene3D" id="3.10.20.880">
    <property type="match status" value="1"/>
</dbReference>
<dbReference type="KEGG" id="tcm:HL41_00890"/>
<reference evidence="2 3" key="1">
    <citation type="journal article" date="2015" name="Genome Announc.">
        <title>Genome Sequence of a Sulfate-Reducing Thermophilic Bacterium, Thermodesulfobacterium commune DSM 2178T (Phylum Thermodesulfobacteria).</title>
        <authorList>
            <person name="Bhatnagar S."/>
            <person name="Badger J.H."/>
            <person name="Madupu R."/>
            <person name="Khouri H.M."/>
            <person name="O'Connor E.M."/>
            <person name="Robb F.T."/>
            <person name="Ward N.L."/>
            <person name="Eisen J.A."/>
        </authorList>
    </citation>
    <scope>NUCLEOTIDE SEQUENCE [LARGE SCALE GENOMIC DNA]</scope>
    <source>
        <strain evidence="2 3">DSM 2178</strain>
    </source>
</reference>
<dbReference type="PANTHER" id="PTHR42895">
    <property type="entry name" value="IRON-SULFUR CLUSTER-BINDING PROTEIN-RELATED"/>
    <property type="match status" value="1"/>
</dbReference>
<dbReference type="InterPro" id="IPR012675">
    <property type="entry name" value="Beta-grasp_dom_sf"/>
</dbReference>
<dbReference type="Pfam" id="PF17650">
    <property type="entry name" value="RACo_linker"/>
    <property type="match status" value="1"/>
</dbReference>
<dbReference type="InterPro" id="IPR042259">
    <property type="entry name" value="Raco-like_middle_sf"/>
</dbReference>
<dbReference type="SUPFAM" id="SSF54292">
    <property type="entry name" value="2Fe-2S ferredoxin-like"/>
    <property type="match status" value="1"/>
</dbReference>
<dbReference type="STRING" id="289377.HL41_00890"/>
<dbReference type="Gene3D" id="3.30.420.480">
    <property type="entry name" value="Domain of unknown function (DUF4445)"/>
    <property type="match status" value="1"/>
</dbReference>
<feature type="domain" description="2Fe-2S ferredoxin-type" evidence="1">
    <location>
        <begin position="2"/>
        <end position="83"/>
    </location>
</feature>
<dbReference type="InterPro" id="IPR041414">
    <property type="entry name" value="Raco-like_middle"/>
</dbReference>
<dbReference type="CDD" id="cd00207">
    <property type="entry name" value="fer2"/>
    <property type="match status" value="1"/>
</dbReference>
<dbReference type="InterPro" id="IPR027980">
    <property type="entry name" value="RACo_C"/>
</dbReference>
<organism evidence="2 3">
    <name type="scientific">Thermodesulfobacterium commune DSM 2178</name>
    <dbReference type="NCBI Taxonomy" id="289377"/>
    <lineage>
        <taxon>Bacteria</taxon>
        <taxon>Pseudomonadati</taxon>
        <taxon>Thermodesulfobacteriota</taxon>
        <taxon>Thermodesulfobacteria</taxon>
        <taxon>Thermodesulfobacteriales</taxon>
        <taxon>Thermodesulfobacteriaceae</taxon>
        <taxon>Thermodesulfobacterium</taxon>
    </lineage>
</organism>
<sequence length="620" mass="68610">MPKVKFLPFNEEYEALEGETLFDVAIKAGIHINASCGGTGSCNRCKVRLVSGELKGEILEGQYYKACGSYPLTDVVVEVPLTTFLDQKTLYRPVKKRAKFLELSQVDFDSPPVKEVFLKLTPPTLEENTADFNRLKEGLYKQGISEPEVSLEVLRKIPHVLRQKNFETIAYVYQALDNPKTFLLDLTAEPLDPFLGVAIDVGTTTLQVEVVDLKKGEVLGFSSDYNPQIKYGDDVISRIEFCRRDGGLKILSEVLKERLILLIKEALGSKGRLEEVKLISLAANTVMTHLFLELEPRYLREYPYVPVATEFPVFWAKDLGFTDLNALIQIAPCKASYVGGDVVGGVVASKMYEESPLTLFIDLGTNGEIVLGNQDFLVCAACSAGPAFEGGGIKHGMRATLGAIEMVNIDPYTYEPMVVTIGKTKPIGLCGSGILSLLASLFRVGIIDKSGKIKKDLIHPRIRRGEEGWEYVVVFKQDTQTGEDIVFTEADIDNVIRAKAAIFAGCQVLVESVGLSLKDIERVYLAGSFGNYLDVEDAISIGLLPDLDRDRFFFLGNTSLLGAKIALLSQEKFAKMRDIAKSMTHLELSNYPGYMETYVAALFLPHTDESLFPTIKNKKE</sequence>
<keyword evidence="3" id="KW-1185">Reference proteome</keyword>
<dbReference type="InterPro" id="IPR036010">
    <property type="entry name" value="2Fe-2S_ferredoxin-like_sf"/>
</dbReference>
<dbReference type="Pfam" id="PF14574">
    <property type="entry name" value="RACo_C_ter"/>
    <property type="match status" value="1"/>
</dbReference>
<dbReference type="InterPro" id="IPR040506">
    <property type="entry name" value="RACo_linker"/>
</dbReference>
<dbReference type="Pfam" id="PF00111">
    <property type="entry name" value="Fer2"/>
    <property type="match status" value="1"/>
</dbReference>
<proteinExistence type="predicted"/>
<evidence type="ECO:0000259" key="1">
    <source>
        <dbReference type="PROSITE" id="PS51085"/>
    </source>
</evidence>
<dbReference type="EMBL" id="CP008796">
    <property type="protein sequence ID" value="AIH03498.1"/>
    <property type="molecule type" value="Genomic_DNA"/>
</dbReference>
<dbReference type="PaxDb" id="289377-HL41_00890"/>
<dbReference type="OrthoDB" id="9810588at2"/>